<evidence type="ECO:0000259" key="3">
    <source>
        <dbReference type="Pfam" id="PF00857"/>
    </source>
</evidence>
<dbReference type="EMBL" id="JXJQ01000003">
    <property type="protein sequence ID" value="KJY62838.1"/>
    <property type="molecule type" value="Genomic_DNA"/>
</dbReference>
<dbReference type="PATRIC" id="fig|1218492.5.peg.419"/>
<name>A0A0F4LWV1_9LACO</name>
<evidence type="ECO:0000256" key="2">
    <source>
        <dbReference type="ARBA" id="ARBA00022801"/>
    </source>
</evidence>
<evidence type="ECO:0000313" key="4">
    <source>
        <dbReference type="EMBL" id="KJY62838.1"/>
    </source>
</evidence>
<dbReference type="STRING" id="1218492.JG30_03010"/>
<dbReference type="PANTHER" id="PTHR43540:SF10">
    <property type="entry name" value="ISOCHORISMATASE"/>
    <property type="match status" value="1"/>
</dbReference>
<proteinExistence type="inferred from homology"/>
<dbReference type="CDD" id="cd00431">
    <property type="entry name" value="cysteine_hydrolases"/>
    <property type="match status" value="1"/>
</dbReference>
<dbReference type="InterPro" id="IPR050272">
    <property type="entry name" value="Isochorismatase-like_hydrls"/>
</dbReference>
<keyword evidence="2 4" id="KW-0378">Hydrolase</keyword>
<gene>
    <name evidence="4" type="ORF">JG30_03010</name>
</gene>
<comment type="similarity">
    <text evidence="1">Belongs to the isochorismatase family.</text>
</comment>
<organism evidence="4 5">
    <name type="scientific">Bombilactobacillus mellifer</name>
    <dbReference type="NCBI Taxonomy" id="1218492"/>
    <lineage>
        <taxon>Bacteria</taxon>
        <taxon>Bacillati</taxon>
        <taxon>Bacillota</taxon>
        <taxon>Bacilli</taxon>
        <taxon>Lactobacillales</taxon>
        <taxon>Lactobacillaceae</taxon>
        <taxon>Bombilactobacillus</taxon>
    </lineage>
</organism>
<feature type="domain" description="Isochorismatase-like" evidence="3">
    <location>
        <begin position="5"/>
        <end position="180"/>
    </location>
</feature>
<dbReference type="InterPro" id="IPR000868">
    <property type="entry name" value="Isochorismatase-like_dom"/>
</dbReference>
<dbReference type="Pfam" id="PF00857">
    <property type="entry name" value="Isochorismatase"/>
    <property type="match status" value="1"/>
</dbReference>
<dbReference type="OrthoDB" id="9796485at2"/>
<dbReference type="HOGENOM" id="CLU_068979_12_1_9"/>
<dbReference type="GO" id="GO:0016787">
    <property type="term" value="F:hydrolase activity"/>
    <property type="evidence" value="ECO:0007669"/>
    <property type="project" value="UniProtKB-KW"/>
</dbReference>
<sequence>MVKKALLIIDYTNDFVDPQGALTAGQPAVELAPTIVKLADDFLQQQQWVILPTDLHRAHDPYHPESKLFPPHNLAHSWGRQLYGPLQEWYTEHQKNDQVYQFAKNRYSAFANTNLDNYLRERQITELHLTGVCTDICVLHTAIAAYNLNYQLVIHQQAVATFNPAGQTWALEHFKNSLGATIV</sequence>
<dbReference type="AlphaFoldDB" id="A0A0F4LWV1"/>
<evidence type="ECO:0000313" key="5">
    <source>
        <dbReference type="Proteomes" id="UP000033558"/>
    </source>
</evidence>
<comment type="caution">
    <text evidence="4">The sequence shown here is derived from an EMBL/GenBank/DDBJ whole genome shotgun (WGS) entry which is preliminary data.</text>
</comment>
<dbReference type="Proteomes" id="UP000033558">
    <property type="component" value="Unassembled WGS sequence"/>
</dbReference>
<reference evidence="4 5" key="1">
    <citation type="submission" date="2015-01" db="EMBL/GenBank/DDBJ databases">
        <title>Comparative genomics of the lactic acid bacteria isolated from the honey bee gut.</title>
        <authorList>
            <person name="Ellegaard K.M."/>
            <person name="Tamarit D."/>
            <person name="Javelind E."/>
            <person name="Olofsson T."/>
            <person name="Andersson S.G."/>
            <person name="Vasquez A."/>
        </authorList>
    </citation>
    <scope>NUCLEOTIDE SEQUENCE [LARGE SCALE GENOMIC DNA]</scope>
    <source>
        <strain evidence="4 5">Bin4</strain>
    </source>
</reference>
<evidence type="ECO:0000256" key="1">
    <source>
        <dbReference type="ARBA" id="ARBA00006336"/>
    </source>
</evidence>
<accession>A0A0F4LWV1</accession>
<dbReference type="InterPro" id="IPR036380">
    <property type="entry name" value="Isochorismatase-like_sf"/>
</dbReference>
<keyword evidence="5" id="KW-1185">Reference proteome</keyword>
<dbReference type="Gene3D" id="3.40.50.850">
    <property type="entry name" value="Isochorismatase-like"/>
    <property type="match status" value="1"/>
</dbReference>
<dbReference type="SUPFAM" id="SSF52499">
    <property type="entry name" value="Isochorismatase-like hydrolases"/>
    <property type="match status" value="1"/>
</dbReference>
<dbReference type="PANTHER" id="PTHR43540">
    <property type="entry name" value="PEROXYUREIDOACRYLATE/UREIDOACRYLATE AMIDOHYDROLASE-RELATED"/>
    <property type="match status" value="1"/>
</dbReference>
<protein>
    <submittedName>
        <fullName evidence="4">Putative hydrolase isocharismatase/nicotinamidase family</fullName>
    </submittedName>
</protein>
<dbReference type="RefSeq" id="WP_046315586.1">
    <property type="nucleotide sequence ID" value="NZ_JBHSZT010000003.1"/>
</dbReference>